<dbReference type="InterPro" id="IPR040582">
    <property type="entry name" value="OB_MalK-like"/>
</dbReference>
<dbReference type="PROSITE" id="PS50893">
    <property type="entry name" value="ABC_TRANSPORTER_2"/>
    <property type="match status" value="1"/>
</dbReference>
<keyword evidence="9" id="KW-1185">Reference proteome</keyword>
<feature type="domain" description="ABC transporter" evidence="7">
    <location>
        <begin position="4"/>
        <end position="240"/>
    </location>
</feature>
<dbReference type="OrthoDB" id="5298774at2"/>
<dbReference type="GO" id="GO:0055052">
    <property type="term" value="C:ATP-binding cassette (ABC) transporter complex, substrate-binding subunit-containing"/>
    <property type="evidence" value="ECO:0007669"/>
    <property type="project" value="TreeGrafter"/>
</dbReference>
<protein>
    <submittedName>
        <fullName evidence="8">Oligogalacturonide transport system ATP-binding protein</fullName>
    </submittedName>
</protein>
<dbReference type="PANTHER" id="PTHR43875:SF3">
    <property type="entry name" value="MALTOSE_MALTODEXTRIN IMPORT ATP-BINDING PROTEIN MALK"/>
    <property type="match status" value="1"/>
</dbReference>
<dbReference type="EMBL" id="QJJS01000004">
    <property type="protein sequence ID" value="PXW97500.1"/>
    <property type="molecule type" value="Genomic_DNA"/>
</dbReference>
<dbReference type="Gene3D" id="2.40.50.100">
    <property type="match status" value="1"/>
</dbReference>
<evidence type="ECO:0000313" key="8">
    <source>
        <dbReference type="EMBL" id="PXW97500.1"/>
    </source>
</evidence>
<keyword evidence="5 8" id="KW-0067">ATP-binding</keyword>
<dbReference type="InterPro" id="IPR047641">
    <property type="entry name" value="ABC_transpr_MalK/UgpC-like"/>
</dbReference>
<dbReference type="NCBIfam" id="NF008653">
    <property type="entry name" value="PRK11650.1"/>
    <property type="match status" value="1"/>
</dbReference>
<proteinExistence type="predicted"/>
<dbReference type="Gene3D" id="2.40.50.140">
    <property type="entry name" value="Nucleic acid-binding proteins"/>
    <property type="match status" value="1"/>
</dbReference>
<keyword evidence="6" id="KW-0472">Membrane</keyword>
<dbReference type="RefSeq" id="WP_110399898.1">
    <property type="nucleotide sequence ID" value="NZ_QJJS01000004.1"/>
</dbReference>
<dbReference type="GO" id="GO:0016887">
    <property type="term" value="F:ATP hydrolysis activity"/>
    <property type="evidence" value="ECO:0007669"/>
    <property type="project" value="InterPro"/>
</dbReference>
<accession>A0A318H2E0</accession>
<dbReference type="CDD" id="cd03301">
    <property type="entry name" value="ABC_MalK_N"/>
    <property type="match status" value="1"/>
</dbReference>
<evidence type="ECO:0000256" key="6">
    <source>
        <dbReference type="ARBA" id="ARBA00023136"/>
    </source>
</evidence>
<evidence type="ECO:0000256" key="1">
    <source>
        <dbReference type="ARBA" id="ARBA00022448"/>
    </source>
</evidence>
<dbReference type="PANTHER" id="PTHR43875">
    <property type="entry name" value="MALTODEXTRIN IMPORT ATP-BINDING PROTEIN MSMX"/>
    <property type="match status" value="1"/>
</dbReference>
<dbReference type="SUPFAM" id="SSF50331">
    <property type="entry name" value="MOP-like"/>
    <property type="match status" value="1"/>
</dbReference>
<keyword evidence="1" id="KW-0813">Transport</keyword>
<dbReference type="SUPFAM" id="SSF52540">
    <property type="entry name" value="P-loop containing nucleoside triphosphate hydrolases"/>
    <property type="match status" value="1"/>
</dbReference>
<dbReference type="Pfam" id="PF00005">
    <property type="entry name" value="ABC_tran"/>
    <property type="match status" value="1"/>
</dbReference>
<dbReference type="InterPro" id="IPR017871">
    <property type="entry name" value="ABC_transporter-like_CS"/>
</dbReference>
<dbReference type="AlphaFoldDB" id="A0A318H2E0"/>
<dbReference type="InterPro" id="IPR003439">
    <property type="entry name" value="ABC_transporter-like_ATP-bd"/>
</dbReference>
<dbReference type="GO" id="GO:1990060">
    <property type="term" value="C:maltose transport complex"/>
    <property type="evidence" value="ECO:0007669"/>
    <property type="project" value="TreeGrafter"/>
</dbReference>
<evidence type="ECO:0000256" key="3">
    <source>
        <dbReference type="ARBA" id="ARBA00022519"/>
    </source>
</evidence>
<sequence>MANVSLKGLEKVYGNGFKAVHGIDLDIHDGEFIVFVGPSGCAKSTVLRMIAGLESISGGELHIGGTVVNNLAPKQRGIAMVFQNYALYPHMTVRENLAFGLKLAGTGKEDLKQRVDQAARTLEIEHLLDRLPKQLSGGQAQRVAVGRAIVKRPEVFLFDEPLSNLDAKLRASMRVRITELHKQLKQRGQPSTVIYVTHDQTEAMTMGERICVLKDGTIQQVDTPTALYERPANAFVAGFIGSPEMNLHEARVTEHGGGTAIEVGGVVLPLPGHKADRLRGHLGSTVRFGIRPEHIASRETADRPGPVIGGQIRLQENMGSEIFVHFDVGGVPLASRLPSDRLGQLAGKGRGASHDFVVQMDRCHVFDATSGVNLTL</sequence>
<dbReference type="Gene3D" id="3.40.50.300">
    <property type="entry name" value="P-loop containing nucleotide triphosphate hydrolases"/>
    <property type="match status" value="1"/>
</dbReference>
<dbReference type="InterPro" id="IPR003593">
    <property type="entry name" value="AAA+_ATPase"/>
</dbReference>
<dbReference type="InterPro" id="IPR015855">
    <property type="entry name" value="ABC_transpr_MalK-like"/>
</dbReference>
<evidence type="ECO:0000256" key="5">
    <source>
        <dbReference type="ARBA" id="ARBA00022840"/>
    </source>
</evidence>
<dbReference type="InterPro" id="IPR027417">
    <property type="entry name" value="P-loop_NTPase"/>
</dbReference>
<reference evidence="8 9" key="1">
    <citation type="submission" date="2018-05" db="EMBL/GenBank/DDBJ databases">
        <title>Genomic Encyclopedia of Type Strains, Phase IV (KMG-IV): sequencing the most valuable type-strain genomes for metagenomic binning, comparative biology and taxonomic classification.</title>
        <authorList>
            <person name="Goeker M."/>
        </authorList>
    </citation>
    <scope>NUCLEOTIDE SEQUENCE [LARGE SCALE GENOMIC DNA]</scope>
    <source>
        <strain evidence="8 9">DSM 566</strain>
    </source>
</reference>
<dbReference type="GO" id="GO:0005524">
    <property type="term" value="F:ATP binding"/>
    <property type="evidence" value="ECO:0007669"/>
    <property type="project" value="UniProtKB-KW"/>
</dbReference>
<evidence type="ECO:0000256" key="2">
    <source>
        <dbReference type="ARBA" id="ARBA00022475"/>
    </source>
</evidence>
<keyword evidence="4" id="KW-0547">Nucleotide-binding</keyword>
<dbReference type="GO" id="GO:0015423">
    <property type="term" value="F:ABC-type maltose transporter activity"/>
    <property type="evidence" value="ECO:0007669"/>
    <property type="project" value="TreeGrafter"/>
</dbReference>
<dbReference type="InterPro" id="IPR008995">
    <property type="entry name" value="Mo/tungstate-bd_C_term_dom"/>
</dbReference>
<dbReference type="InterPro" id="IPR012340">
    <property type="entry name" value="NA-bd_OB-fold"/>
</dbReference>
<dbReference type="Pfam" id="PF17912">
    <property type="entry name" value="OB_MalK"/>
    <property type="match status" value="1"/>
</dbReference>
<dbReference type="Proteomes" id="UP000247811">
    <property type="component" value="Unassembled WGS sequence"/>
</dbReference>
<keyword evidence="2" id="KW-1003">Cell membrane</keyword>
<dbReference type="PROSITE" id="PS00211">
    <property type="entry name" value="ABC_TRANSPORTER_1"/>
    <property type="match status" value="1"/>
</dbReference>
<organism evidence="8 9">
    <name type="scientific">Sphaerotilus hippei</name>
    <dbReference type="NCBI Taxonomy" id="744406"/>
    <lineage>
        <taxon>Bacteria</taxon>
        <taxon>Pseudomonadati</taxon>
        <taxon>Pseudomonadota</taxon>
        <taxon>Betaproteobacteria</taxon>
        <taxon>Burkholderiales</taxon>
        <taxon>Sphaerotilaceae</taxon>
        <taxon>Sphaerotilus</taxon>
    </lineage>
</organism>
<gene>
    <name evidence="8" type="ORF">C7444_104102</name>
</gene>
<name>A0A318H2E0_9BURK</name>
<comment type="caution">
    <text evidence="8">The sequence shown here is derived from an EMBL/GenBank/DDBJ whole genome shotgun (WGS) entry which is preliminary data.</text>
</comment>
<evidence type="ECO:0000256" key="4">
    <source>
        <dbReference type="ARBA" id="ARBA00022741"/>
    </source>
</evidence>
<dbReference type="SMART" id="SM00382">
    <property type="entry name" value="AAA"/>
    <property type="match status" value="1"/>
</dbReference>
<evidence type="ECO:0000313" key="9">
    <source>
        <dbReference type="Proteomes" id="UP000247811"/>
    </source>
</evidence>
<dbReference type="FunFam" id="3.40.50.300:FF:000042">
    <property type="entry name" value="Maltose/maltodextrin ABC transporter, ATP-binding protein"/>
    <property type="match status" value="1"/>
</dbReference>
<keyword evidence="3" id="KW-0997">Cell inner membrane</keyword>
<evidence type="ECO:0000259" key="7">
    <source>
        <dbReference type="PROSITE" id="PS50893"/>
    </source>
</evidence>